<dbReference type="Proteomes" id="UP001241537">
    <property type="component" value="Unassembled WGS sequence"/>
</dbReference>
<evidence type="ECO:0000256" key="5">
    <source>
        <dbReference type="ARBA" id="ARBA00014165"/>
    </source>
</evidence>
<accession>A0AAE4ALT9</accession>
<comment type="pathway">
    <text evidence="2 8">Carbohydrate metabolism; hexose metabolism.</text>
</comment>
<dbReference type="PIRSF" id="PIRSF005096">
    <property type="entry name" value="GALM"/>
    <property type="match status" value="1"/>
</dbReference>
<dbReference type="PANTHER" id="PTHR10091:SF0">
    <property type="entry name" value="GALACTOSE MUTAROTASE"/>
    <property type="match status" value="1"/>
</dbReference>
<evidence type="ECO:0000256" key="1">
    <source>
        <dbReference type="ARBA" id="ARBA00001614"/>
    </source>
</evidence>
<keyword evidence="6 8" id="KW-0413">Isomerase</keyword>
<dbReference type="GO" id="GO:0004034">
    <property type="term" value="F:aldose 1-epimerase activity"/>
    <property type="evidence" value="ECO:0007669"/>
    <property type="project" value="UniProtKB-EC"/>
</dbReference>
<dbReference type="AlphaFoldDB" id="A0AAE4ALT9"/>
<comment type="similarity">
    <text evidence="3 8">Belongs to the aldose epimerase family.</text>
</comment>
<evidence type="ECO:0000313" key="12">
    <source>
        <dbReference type="EMBL" id="MDQ0152907.1"/>
    </source>
</evidence>
<feature type="binding site" evidence="10">
    <location>
        <position position="253"/>
    </location>
    <ligand>
        <name>beta-D-galactose</name>
        <dbReference type="ChEBI" id="CHEBI:27667"/>
    </ligand>
</feature>
<feature type="active site" description="Proton donor" evidence="9">
    <location>
        <position position="181"/>
    </location>
</feature>
<gene>
    <name evidence="12" type="ORF">J2S20_001608</name>
</gene>
<evidence type="ECO:0000256" key="8">
    <source>
        <dbReference type="PIRNR" id="PIRNR005096"/>
    </source>
</evidence>
<dbReference type="GO" id="GO:0030246">
    <property type="term" value="F:carbohydrate binding"/>
    <property type="evidence" value="ECO:0007669"/>
    <property type="project" value="InterPro"/>
</dbReference>
<proteinExistence type="inferred from homology"/>
<comment type="catalytic activity">
    <reaction evidence="1 8">
        <text>alpha-D-glucose = beta-D-glucose</text>
        <dbReference type="Rhea" id="RHEA:10264"/>
        <dbReference type="ChEBI" id="CHEBI:15903"/>
        <dbReference type="ChEBI" id="CHEBI:17925"/>
        <dbReference type="EC" id="5.1.3.3"/>
    </reaction>
</comment>
<keyword evidence="13" id="KW-1185">Reference proteome</keyword>
<dbReference type="InterPro" id="IPR011013">
    <property type="entry name" value="Gal_mutarotase_sf_dom"/>
</dbReference>
<dbReference type="RefSeq" id="WP_106612584.1">
    <property type="nucleotide sequence ID" value="NZ_JAUSTO010000009.1"/>
</dbReference>
<dbReference type="NCBIfam" id="NF008277">
    <property type="entry name" value="PRK11055.1"/>
    <property type="match status" value="1"/>
</dbReference>
<dbReference type="InterPro" id="IPR018052">
    <property type="entry name" value="Ald1_epimerase_CS"/>
</dbReference>
<feature type="binding site" evidence="11">
    <location>
        <begin position="181"/>
        <end position="183"/>
    </location>
    <ligand>
        <name>beta-D-galactose</name>
        <dbReference type="ChEBI" id="CHEBI:27667"/>
    </ligand>
</feature>
<dbReference type="EC" id="5.1.3.3" evidence="4 8"/>
<comment type="caution">
    <text evidence="12">The sequence shown here is derived from an EMBL/GenBank/DDBJ whole genome shotgun (WGS) entry which is preliminary data.</text>
</comment>
<protein>
    <recommendedName>
        <fullName evidence="5 8">Aldose 1-epimerase</fullName>
        <ecNumber evidence="4 8">5.1.3.3</ecNumber>
    </recommendedName>
</protein>
<evidence type="ECO:0000256" key="7">
    <source>
        <dbReference type="ARBA" id="ARBA00023277"/>
    </source>
</evidence>
<dbReference type="InterPro" id="IPR015443">
    <property type="entry name" value="Aldose_1-epimerase"/>
</dbReference>
<sequence length="363" mass="40513">MSAEVREFGTLADGRSTQLFVLTNGNGTEAVFTDLGAAWVSMKVQDREGEPGDVLLGYDDPETYNQNPTAMGECVGRSANRIGNGKFTLEGVEYQLARNNHGKNNLHSGPELWCSRLFAAETEQTKLGSRVSFRLNSPDGDQGFPGALAFSVSYTLTEDDSVIIEYSGISDRTTIINPTNHAYFNLRGHDAGDILEQEVWINADYFTPVDAWSLPTGELRPVDGTPMDFTMQKPIGQDIDADDEQLRFGSGYDHNFVLNNQDGKLRLVAKAKDRESGRKLKIYTDLPGLQFYTGNALRAEQAEGKGGAVYDHRAGYCFETQFYPDAVNHAEWPQPVFRAGEEYHHFTIYKFVTRLDEEEEETD</sequence>
<evidence type="ECO:0000256" key="6">
    <source>
        <dbReference type="ARBA" id="ARBA00023235"/>
    </source>
</evidence>
<organism evidence="12 13">
    <name type="scientific">Moryella indoligenes</name>
    <dbReference type="NCBI Taxonomy" id="371674"/>
    <lineage>
        <taxon>Bacteria</taxon>
        <taxon>Bacillati</taxon>
        <taxon>Bacillota</taxon>
        <taxon>Clostridia</taxon>
        <taxon>Lachnospirales</taxon>
        <taxon>Lachnospiraceae</taxon>
        <taxon>Moryella</taxon>
    </lineage>
</organism>
<evidence type="ECO:0000256" key="2">
    <source>
        <dbReference type="ARBA" id="ARBA00005028"/>
    </source>
</evidence>
<keyword evidence="7 8" id="KW-0119">Carbohydrate metabolism</keyword>
<name>A0AAE4ALT9_9FIRM</name>
<dbReference type="InterPro" id="IPR047215">
    <property type="entry name" value="Galactose_mutarotase-like"/>
</dbReference>
<dbReference type="GO" id="GO:0033499">
    <property type="term" value="P:galactose catabolic process via UDP-galactose, Leloir pathway"/>
    <property type="evidence" value="ECO:0007669"/>
    <property type="project" value="TreeGrafter"/>
</dbReference>
<evidence type="ECO:0000313" key="13">
    <source>
        <dbReference type="Proteomes" id="UP001241537"/>
    </source>
</evidence>
<dbReference type="PANTHER" id="PTHR10091">
    <property type="entry name" value="ALDOSE-1-EPIMERASE"/>
    <property type="match status" value="1"/>
</dbReference>
<evidence type="ECO:0000256" key="11">
    <source>
        <dbReference type="PIRSR" id="PIRSR005096-3"/>
    </source>
</evidence>
<dbReference type="Gene3D" id="2.70.98.10">
    <property type="match status" value="1"/>
</dbReference>
<evidence type="ECO:0000256" key="10">
    <source>
        <dbReference type="PIRSR" id="PIRSR005096-2"/>
    </source>
</evidence>
<dbReference type="InterPro" id="IPR014718">
    <property type="entry name" value="GH-type_carb-bd"/>
</dbReference>
<dbReference type="Pfam" id="PF01263">
    <property type="entry name" value="Aldose_epim"/>
    <property type="match status" value="1"/>
</dbReference>
<dbReference type="CDD" id="cd09019">
    <property type="entry name" value="galactose_mutarotase_like"/>
    <property type="match status" value="1"/>
</dbReference>
<dbReference type="GO" id="GO:0006006">
    <property type="term" value="P:glucose metabolic process"/>
    <property type="evidence" value="ECO:0007669"/>
    <property type="project" value="TreeGrafter"/>
</dbReference>
<feature type="active site" description="Proton acceptor" evidence="9">
    <location>
        <position position="319"/>
    </location>
</feature>
<evidence type="ECO:0000256" key="3">
    <source>
        <dbReference type="ARBA" id="ARBA00006206"/>
    </source>
</evidence>
<dbReference type="PROSITE" id="PS00545">
    <property type="entry name" value="ALDOSE_1_EPIMERASE"/>
    <property type="match status" value="1"/>
</dbReference>
<evidence type="ECO:0000256" key="9">
    <source>
        <dbReference type="PIRSR" id="PIRSR005096-1"/>
    </source>
</evidence>
<dbReference type="SUPFAM" id="SSF74650">
    <property type="entry name" value="Galactose mutarotase-like"/>
    <property type="match status" value="1"/>
</dbReference>
<evidence type="ECO:0000256" key="4">
    <source>
        <dbReference type="ARBA" id="ARBA00013185"/>
    </source>
</evidence>
<feature type="binding site" evidence="11">
    <location>
        <begin position="80"/>
        <end position="81"/>
    </location>
    <ligand>
        <name>beta-D-galactose</name>
        <dbReference type="ChEBI" id="CHEBI:27667"/>
    </ligand>
</feature>
<dbReference type="InterPro" id="IPR008183">
    <property type="entry name" value="Aldose_1/G6P_1-epimerase"/>
</dbReference>
<reference evidence="12" key="1">
    <citation type="submission" date="2023-07" db="EMBL/GenBank/DDBJ databases">
        <title>Genomic Encyclopedia of Type Strains, Phase IV (KMG-IV): sequencing the most valuable type-strain genomes for metagenomic binning, comparative biology and taxonomic classification.</title>
        <authorList>
            <person name="Goeker M."/>
        </authorList>
    </citation>
    <scope>NUCLEOTIDE SEQUENCE</scope>
    <source>
        <strain evidence="12">DSM 19659</strain>
    </source>
</reference>
<dbReference type="EMBL" id="JAUSTO010000009">
    <property type="protein sequence ID" value="MDQ0152907.1"/>
    <property type="molecule type" value="Genomic_DNA"/>
</dbReference>